<reference evidence="1" key="1">
    <citation type="journal article" date="2014" name="Front. Microbiol.">
        <title>High frequency of phylogenetically diverse reductive dehalogenase-homologous genes in deep subseafloor sedimentary metagenomes.</title>
        <authorList>
            <person name="Kawai M."/>
            <person name="Futagami T."/>
            <person name="Toyoda A."/>
            <person name="Takaki Y."/>
            <person name="Nishi S."/>
            <person name="Hori S."/>
            <person name="Arai W."/>
            <person name="Tsubouchi T."/>
            <person name="Morono Y."/>
            <person name="Uchiyama I."/>
            <person name="Ito T."/>
            <person name="Fujiyama A."/>
            <person name="Inagaki F."/>
            <person name="Takami H."/>
        </authorList>
    </citation>
    <scope>NUCLEOTIDE SEQUENCE</scope>
    <source>
        <strain evidence="1">Expedition CK06-06</strain>
    </source>
</reference>
<feature type="non-terminal residue" evidence="1">
    <location>
        <position position="96"/>
    </location>
</feature>
<organism evidence="1">
    <name type="scientific">marine sediment metagenome</name>
    <dbReference type="NCBI Taxonomy" id="412755"/>
    <lineage>
        <taxon>unclassified sequences</taxon>
        <taxon>metagenomes</taxon>
        <taxon>ecological metagenomes</taxon>
    </lineage>
</organism>
<name>X0T9L6_9ZZZZ</name>
<evidence type="ECO:0000313" key="1">
    <source>
        <dbReference type="EMBL" id="GAF89899.1"/>
    </source>
</evidence>
<protein>
    <submittedName>
        <fullName evidence="1">Uncharacterized protein</fullName>
    </submittedName>
</protein>
<gene>
    <name evidence="1" type="ORF">S01H1_24010</name>
</gene>
<sequence>MSDLKYPVLYFFKANGKFASSRTGTRAIMGKNLFGTYSYFSKVEWKFYGMGPGGMIYGNKADVLSASARLLSVILPLLETEHWPDWEKAKRANSGL</sequence>
<dbReference type="EMBL" id="BARS01014089">
    <property type="protein sequence ID" value="GAF89899.1"/>
    <property type="molecule type" value="Genomic_DNA"/>
</dbReference>
<accession>X0T9L6</accession>
<proteinExistence type="predicted"/>
<dbReference type="AlphaFoldDB" id="X0T9L6"/>
<comment type="caution">
    <text evidence="1">The sequence shown here is derived from an EMBL/GenBank/DDBJ whole genome shotgun (WGS) entry which is preliminary data.</text>
</comment>